<dbReference type="SUPFAM" id="SSF46689">
    <property type="entry name" value="Homeodomain-like"/>
    <property type="match status" value="1"/>
</dbReference>
<protein>
    <submittedName>
        <fullName evidence="3">CENP-B N-terminal DNA-binding domain</fullName>
    </submittedName>
</protein>
<dbReference type="InterPro" id="IPR007889">
    <property type="entry name" value="HTH_Psq"/>
</dbReference>
<accession>A0AAW1MCZ6</accession>
<proteinExistence type="predicted"/>
<reference evidence="3 4" key="1">
    <citation type="journal article" date="2024" name="BMC Genomics">
        <title>De novo assembly and annotation of Popillia japonica's genome with initial clues to its potential as an invasive pest.</title>
        <authorList>
            <person name="Cucini C."/>
            <person name="Boschi S."/>
            <person name="Funari R."/>
            <person name="Cardaioli E."/>
            <person name="Iannotti N."/>
            <person name="Marturano G."/>
            <person name="Paoli F."/>
            <person name="Bruttini M."/>
            <person name="Carapelli A."/>
            <person name="Frati F."/>
            <person name="Nardi F."/>
        </authorList>
    </citation>
    <scope>NUCLEOTIDE SEQUENCE [LARGE SCALE GENOMIC DNA]</scope>
    <source>
        <strain evidence="3">DMR45628</strain>
    </source>
</reference>
<name>A0AAW1MCZ6_POPJA</name>
<dbReference type="Pfam" id="PF05225">
    <property type="entry name" value="HTH_psq"/>
    <property type="match status" value="1"/>
</dbReference>
<dbReference type="InterPro" id="IPR009057">
    <property type="entry name" value="Homeodomain-like_sf"/>
</dbReference>
<evidence type="ECO:0000313" key="3">
    <source>
        <dbReference type="EMBL" id="KAK9745398.1"/>
    </source>
</evidence>
<organism evidence="3 4">
    <name type="scientific">Popillia japonica</name>
    <name type="common">Japanese beetle</name>
    <dbReference type="NCBI Taxonomy" id="7064"/>
    <lineage>
        <taxon>Eukaryota</taxon>
        <taxon>Metazoa</taxon>
        <taxon>Ecdysozoa</taxon>
        <taxon>Arthropoda</taxon>
        <taxon>Hexapoda</taxon>
        <taxon>Insecta</taxon>
        <taxon>Pterygota</taxon>
        <taxon>Neoptera</taxon>
        <taxon>Endopterygota</taxon>
        <taxon>Coleoptera</taxon>
        <taxon>Polyphaga</taxon>
        <taxon>Scarabaeiformia</taxon>
        <taxon>Scarabaeidae</taxon>
        <taxon>Rutelinae</taxon>
        <taxon>Popillia</taxon>
    </lineage>
</organism>
<evidence type="ECO:0000313" key="4">
    <source>
        <dbReference type="Proteomes" id="UP001458880"/>
    </source>
</evidence>
<evidence type="ECO:0000256" key="1">
    <source>
        <dbReference type="ARBA" id="ARBA00004123"/>
    </source>
</evidence>
<dbReference type="AlphaFoldDB" id="A0AAW1MCZ6"/>
<comment type="caution">
    <text evidence="3">The sequence shown here is derived from an EMBL/GenBank/DDBJ whole genome shotgun (WGS) entry which is preliminary data.</text>
</comment>
<dbReference type="Gene3D" id="1.10.10.60">
    <property type="entry name" value="Homeodomain-like"/>
    <property type="match status" value="1"/>
</dbReference>
<evidence type="ECO:0000259" key="2">
    <source>
        <dbReference type="Pfam" id="PF05225"/>
    </source>
</evidence>
<dbReference type="GO" id="GO:0005634">
    <property type="term" value="C:nucleus"/>
    <property type="evidence" value="ECO:0007669"/>
    <property type="project" value="UniProtKB-SubCell"/>
</dbReference>
<keyword evidence="4" id="KW-1185">Reference proteome</keyword>
<gene>
    <name evidence="3" type="ORF">QE152_g6961</name>
</gene>
<sequence>MVYKYKRKSDQQTWDAGAMQRAIEAVTNDGMAYSTAAKMFSVPRNTLKRRVLGKNIDAKGNKKVLGKFRAVFSEEQEAELIVFSEEQEAELVRHILDLEVRFFGVTISDLRSLAYSLAKKNEIPNNFNKETRMAGLDWVAGFRNRHPEISFCRPLLCACQLAETSFHHSSFFQDVE</sequence>
<dbReference type="GO" id="GO:0003677">
    <property type="term" value="F:DNA binding"/>
    <property type="evidence" value="ECO:0007669"/>
    <property type="project" value="UniProtKB-KW"/>
</dbReference>
<dbReference type="Proteomes" id="UP001458880">
    <property type="component" value="Unassembled WGS sequence"/>
</dbReference>
<feature type="domain" description="HTH psq-type" evidence="2">
    <location>
        <begin position="17"/>
        <end position="53"/>
    </location>
</feature>
<keyword evidence="3" id="KW-0238">DNA-binding</keyword>
<dbReference type="EMBL" id="JASPKY010000049">
    <property type="protein sequence ID" value="KAK9745398.1"/>
    <property type="molecule type" value="Genomic_DNA"/>
</dbReference>
<comment type="subcellular location">
    <subcellularLocation>
        <location evidence="1">Nucleus</location>
    </subcellularLocation>
</comment>